<dbReference type="InterPro" id="IPR014729">
    <property type="entry name" value="Rossmann-like_a/b/a_fold"/>
</dbReference>
<dbReference type="Gene3D" id="1.20.59.20">
    <property type="match status" value="1"/>
</dbReference>
<dbReference type="GO" id="GO:0005524">
    <property type="term" value="F:ATP binding"/>
    <property type="evidence" value="ECO:0007669"/>
    <property type="project" value="UniProtKB-UniRule"/>
</dbReference>
<accession>A0A3E2BNP1</accession>
<keyword evidence="2 8" id="KW-0963">Cytoplasm</keyword>
<dbReference type="Pfam" id="PF01171">
    <property type="entry name" value="ATP_bind_3"/>
    <property type="match status" value="1"/>
</dbReference>
<dbReference type="InterPro" id="IPR012094">
    <property type="entry name" value="tRNA_Ile_lys_synt"/>
</dbReference>
<dbReference type="EC" id="6.3.4.19" evidence="8"/>
<evidence type="ECO:0000256" key="1">
    <source>
        <dbReference type="ARBA" id="ARBA00004496"/>
    </source>
</evidence>
<dbReference type="GO" id="GO:0006400">
    <property type="term" value="P:tRNA modification"/>
    <property type="evidence" value="ECO:0007669"/>
    <property type="project" value="UniProtKB-UniRule"/>
</dbReference>
<dbReference type="GO" id="GO:0032267">
    <property type="term" value="F:tRNA(Ile)-lysidine synthase activity"/>
    <property type="evidence" value="ECO:0007669"/>
    <property type="project" value="UniProtKB-EC"/>
</dbReference>
<evidence type="ECO:0000313" key="10">
    <source>
        <dbReference type="EMBL" id="RFT16380.1"/>
    </source>
</evidence>
<dbReference type="CDD" id="cd01992">
    <property type="entry name" value="TilS_N"/>
    <property type="match status" value="1"/>
</dbReference>
<comment type="function">
    <text evidence="8">Ligates lysine onto the cytidine present at position 34 of the AUA codon-specific tRNA(Ile) that contains the anticodon CAU, in an ATP-dependent manner. Cytidine is converted to lysidine, thus changing the amino acid specificity of the tRNA from methionine to isoleucine.</text>
</comment>
<keyword evidence="6 8" id="KW-0067">ATP-binding</keyword>
<comment type="caution">
    <text evidence="10">The sequence shown here is derived from an EMBL/GenBank/DDBJ whole genome shotgun (WGS) entry which is preliminary data.</text>
</comment>
<keyword evidence="4 8" id="KW-0819">tRNA processing</keyword>
<dbReference type="EMBL" id="QUAH01000003">
    <property type="protein sequence ID" value="RFT16380.1"/>
    <property type="molecule type" value="Genomic_DNA"/>
</dbReference>
<evidence type="ECO:0000256" key="7">
    <source>
        <dbReference type="ARBA" id="ARBA00048539"/>
    </source>
</evidence>
<evidence type="ECO:0000259" key="9">
    <source>
        <dbReference type="SMART" id="SM00977"/>
    </source>
</evidence>
<dbReference type="AlphaFoldDB" id="A0A3E2BNP1"/>
<organism evidence="10 11">
    <name type="scientific">Candidatus Saccharicenans subterraneus</name>
    <dbReference type="NCBI Taxonomy" id="2508984"/>
    <lineage>
        <taxon>Bacteria</taxon>
        <taxon>Candidatus Aminicenantota</taxon>
        <taxon>Candidatus Aminicenantia</taxon>
        <taxon>Candidatus Aminicenantales</taxon>
        <taxon>Candidatus Saccharicenantaceae</taxon>
        <taxon>Candidatus Saccharicenans</taxon>
    </lineage>
</organism>
<dbReference type="Pfam" id="PF11734">
    <property type="entry name" value="TilS_C"/>
    <property type="match status" value="1"/>
</dbReference>
<dbReference type="NCBIfam" id="TIGR02433">
    <property type="entry name" value="lysidine_TilS_C"/>
    <property type="match status" value="1"/>
</dbReference>
<reference evidence="10 11" key="1">
    <citation type="submission" date="2018-08" db="EMBL/GenBank/DDBJ databases">
        <title>Genome analysis of the thermophilic bacterium of the candidate phylum Aminicenantes from deep subsurface aquifer revealed its physiology and ecological role.</title>
        <authorList>
            <person name="Kadnikov V.V."/>
            <person name="Mardanov A.V."/>
            <person name="Beletsky A.V."/>
            <person name="Karnachuk O.V."/>
            <person name="Ravin N.V."/>
        </authorList>
    </citation>
    <scope>NUCLEOTIDE SEQUENCE [LARGE SCALE GENOMIC DNA]</scope>
    <source>
        <strain evidence="10">BY38</strain>
    </source>
</reference>
<dbReference type="InterPro" id="IPR015262">
    <property type="entry name" value="tRNA_Ile_lys_synt_subst-bd"/>
</dbReference>
<dbReference type="PANTHER" id="PTHR43033">
    <property type="entry name" value="TRNA(ILE)-LYSIDINE SYNTHASE-RELATED"/>
    <property type="match status" value="1"/>
</dbReference>
<feature type="binding site" evidence="8">
    <location>
        <begin position="27"/>
        <end position="32"/>
    </location>
    <ligand>
        <name>ATP</name>
        <dbReference type="ChEBI" id="CHEBI:30616"/>
    </ligand>
</feature>
<comment type="similarity">
    <text evidence="8">Belongs to the tRNA(Ile)-lysidine synthase family.</text>
</comment>
<dbReference type="SMART" id="SM00977">
    <property type="entry name" value="TilS_C"/>
    <property type="match status" value="1"/>
</dbReference>
<evidence type="ECO:0000256" key="4">
    <source>
        <dbReference type="ARBA" id="ARBA00022694"/>
    </source>
</evidence>
<dbReference type="SUPFAM" id="SSF56037">
    <property type="entry name" value="PheT/TilS domain"/>
    <property type="match status" value="1"/>
</dbReference>
<proteinExistence type="inferred from homology"/>
<keyword evidence="5 8" id="KW-0547">Nucleotide-binding</keyword>
<evidence type="ECO:0000256" key="2">
    <source>
        <dbReference type="ARBA" id="ARBA00022490"/>
    </source>
</evidence>
<dbReference type="SUPFAM" id="SSF52402">
    <property type="entry name" value="Adenine nucleotide alpha hydrolases-like"/>
    <property type="match status" value="1"/>
</dbReference>
<evidence type="ECO:0000313" key="11">
    <source>
        <dbReference type="Proteomes" id="UP000257323"/>
    </source>
</evidence>
<dbReference type="InterPro" id="IPR012796">
    <property type="entry name" value="Lysidine-tRNA-synth_C"/>
</dbReference>
<evidence type="ECO:0000256" key="5">
    <source>
        <dbReference type="ARBA" id="ARBA00022741"/>
    </source>
</evidence>
<comment type="subcellular location">
    <subcellularLocation>
        <location evidence="1 8">Cytoplasm</location>
    </subcellularLocation>
</comment>
<sequence>MIYQKFKRFVEAHRLFSPESRLLVAVSGGQDSVALVHLLLELKRDWPGLDIALAHFNHQLRASAAADERFVRQLASKLRLKLFVGRGRVREFARQHRLNLEEAGRLKRYEFLEKVAEKWGAELVLTAHTMTDQAETVLMRIFRCTGVEGLQAIRLRAGQVARPLLGLKREEVEQYLREKGLKFRVDETNLDTSILRNRIRLELIPQLEKEFDPEVVSHLAQLALIAQDENEALDELTEGMWAVVTRGCCGRHKHKEEKGEKGRHAPTSPGLELDLRALREMPVAIARRLVRKFLHLALGLESPSFEQTQAILALGERQKFSWGKDKVLINEGGWLKKFEKKSLALKTSIRWSGKESLLFADRWEFKAKILETKKVGELRYDDASRCCLDAEKLELPFEVRSRRPGDKYRPLGLRGEKKLKDLLREKKIPQAERDILPVFLSGGRIAWVPGLPVADEFKVTSATRKILLIEKSDLPG</sequence>
<protein>
    <recommendedName>
        <fullName evidence="8">tRNA(Ile)-lysidine synthase</fullName>
        <ecNumber evidence="8">6.3.4.19</ecNumber>
    </recommendedName>
    <alternativeName>
        <fullName evidence="8">tRNA(Ile)-2-lysyl-cytidine synthase</fullName>
    </alternativeName>
    <alternativeName>
        <fullName evidence="8">tRNA(Ile)-lysidine synthetase</fullName>
    </alternativeName>
</protein>
<dbReference type="GO" id="GO:0005737">
    <property type="term" value="C:cytoplasm"/>
    <property type="evidence" value="ECO:0007669"/>
    <property type="project" value="UniProtKB-SubCell"/>
</dbReference>
<name>A0A3E2BNP1_9BACT</name>
<dbReference type="PANTHER" id="PTHR43033:SF1">
    <property type="entry name" value="TRNA(ILE)-LYSIDINE SYNTHASE-RELATED"/>
    <property type="match status" value="1"/>
</dbReference>
<dbReference type="NCBIfam" id="TIGR02432">
    <property type="entry name" value="lysidine_TilS_N"/>
    <property type="match status" value="1"/>
</dbReference>
<comment type="catalytic activity">
    <reaction evidence="7 8">
        <text>cytidine(34) in tRNA(Ile2) + L-lysine + ATP = lysidine(34) in tRNA(Ile2) + AMP + diphosphate + H(+)</text>
        <dbReference type="Rhea" id="RHEA:43744"/>
        <dbReference type="Rhea" id="RHEA-COMP:10625"/>
        <dbReference type="Rhea" id="RHEA-COMP:10670"/>
        <dbReference type="ChEBI" id="CHEBI:15378"/>
        <dbReference type="ChEBI" id="CHEBI:30616"/>
        <dbReference type="ChEBI" id="CHEBI:32551"/>
        <dbReference type="ChEBI" id="CHEBI:33019"/>
        <dbReference type="ChEBI" id="CHEBI:82748"/>
        <dbReference type="ChEBI" id="CHEBI:83665"/>
        <dbReference type="ChEBI" id="CHEBI:456215"/>
        <dbReference type="EC" id="6.3.4.19"/>
    </reaction>
</comment>
<evidence type="ECO:0000256" key="3">
    <source>
        <dbReference type="ARBA" id="ARBA00022598"/>
    </source>
</evidence>
<dbReference type="Proteomes" id="UP000257323">
    <property type="component" value="Unassembled WGS sequence"/>
</dbReference>
<evidence type="ECO:0000256" key="8">
    <source>
        <dbReference type="HAMAP-Rule" id="MF_01161"/>
    </source>
</evidence>
<dbReference type="Gene3D" id="3.40.50.620">
    <property type="entry name" value="HUPs"/>
    <property type="match status" value="1"/>
</dbReference>
<comment type="domain">
    <text evidence="8">The N-terminal region contains the highly conserved SGGXDS motif, predicted to be a P-loop motif involved in ATP binding.</text>
</comment>
<dbReference type="InterPro" id="IPR011063">
    <property type="entry name" value="TilS/TtcA_N"/>
</dbReference>
<dbReference type="Pfam" id="PF09179">
    <property type="entry name" value="TilS"/>
    <property type="match status" value="1"/>
</dbReference>
<dbReference type="InterPro" id="IPR012795">
    <property type="entry name" value="tRNA_Ile_lys_synt_N"/>
</dbReference>
<evidence type="ECO:0000256" key="6">
    <source>
        <dbReference type="ARBA" id="ARBA00022840"/>
    </source>
</evidence>
<feature type="domain" description="Lysidine-tRNA(Ile) synthetase C-terminal" evidence="9">
    <location>
        <begin position="397"/>
        <end position="469"/>
    </location>
</feature>
<keyword evidence="3 8" id="KW-0436">Ligase</keyword>
<dbReference type="SUPFAM" id="SSF82829">
    <property type="entry name" value="MesJ substrate recognition domain-like"/>
    <property type="match status" value="1"/>
</dbReference>
<gene>
    <name evidence="8" type="primary">tilS</name>
    <name evidence="10" type="ORF">OP8BY_1558</name>
</gene>
<dbReference type="HAMAP" id="MF_01161">
    <property type="entry name" value="tRNA_Ile_lys_synt"/>
    <property type="match status" value="1"/>
</dbReference>